<reference evidence="1 2" key="1">
    <citation type="submission" date="2019-01" db="EMBL/GenBank/DDBJ databases">
        <title>Sequencing the genomes of 1000 actinobacteria strains.</title>
        <authorList>
            <person name="Klenk H.-P."/>
        </authorList>
    </citation>
    <scope>NUCLEOTIDE SEQUENCE [LARGE SCALE GENOMIC DNA]</scope>
    <source>
        <strain evidence="1 2">DSM 43925</strain>
    </source>
</reference>
<keyword evidence="2" id="KW-1185">Reference proteome</keyword>
<dbReference type="AlphaFoldDB" id="A0A438MMK1"/>
<gene>
    <name evidence="1" type="ORF">EDD27_9814</name>
</gene>
<accession>A0A438MMK1</accession>
<organism evidence="1 2">
    <name type="scientific">Nonomuraea polychroma</name>
    <dbReference type="NCBI Taxonomy" id="46176"/>
    <lineage>
        <taxon>Bacteria</taxon>
        <taxon>Bacillati</taxon>
        <taxon>Actinomycetota</taxon>
        <taxon>Actinomycetes</taxon>
        <taxon>Streptosporangiales</taxon>
        <taxon>Streptosporangiaceae</taxon>
        <taxon>Nonomuraea</taxon>
    </lineage>
</organism>
<dbReference type="Proteomes" id="UP000284824">
    <property type="component" value="Unassembled WGS sequence"/>
</dbReference>
<protein>
    <submittedName>
        <fullName evidence="1">Uncharacterized protein</fullName>
    </submittedName>
</protein>
<sequence>MRTNCLSPHVAPARPDHMRLVWREPNRGEERYRAFAWTCECENTVYELRHAAGLAYIRRTRLVSGVTEVHETYRWRLGQAHSVWNALLEGQAR</sequence>
<name>A0A438MMK1_9ACTN</name>
<dbReference type="EMBL" id="SAUN01000001">
    <property type="protein sequence ID" value="RVX46901.1"/>
    <property type="molecule type" value="Genomic_DNA"/>
</dbReference>
<proteinExistence type="predicted"/>
<evidence type="ECO:0000313" key="1">
    <source>
        <dbReference type="EMBL" id="RVX46901.1"/>
    </source>
</evidence>
<comment type="caution">
    <text evidence="1">The sequence shown here is derived from an EMBL/GenBank/DDBJ whole genome shotgun (WGS) entry which is preliminary data.</text>
</comment>
<evidence type="ECO:0000313" key="2">
    <source>
        <dbReference type="Proteomes" id="UP000284824"/>
    </source>
</evidence>